<feature type="domain" description="Reverse transcriptase" evidence="1">
    <location>
        <begin position="1"/>
        <end position="237"/>
    </location>
</feature>
<dbReference type="Proteomes" id="UP000827092">
    <property type="component" value="Unassembled WGS sequence"/>
</dbReference>
<dbReference type="PANTHER" id="PTHR19446">
    <property type="entry name" value="REVERSE TRANSCRIPTASES"/>
    <property type="match status" value="1"/>
</dbReference>
<accession>A0AAV6TPU5</accession>
<comment type="caution">
    <text evidence="2">The sequence shown here is derived from an EMBL/GenBank/DDBJ whole genome shotgun (WGS) entry which is preliminary data.</text>
</comment>
<dbReference type="InterPro" id="IPR043502">
    <property type="entry name" value="DNA/RNA_pol_sf"/>
</dbReference>
<protein>
    <recommendedName>
        <fullName evidence="1">Reverse transcriptase domain-containing protein</fullName>
    </recommendedName>
</protein>
<evidence type="ECO:0000313" key="3">
    <source>
        <dbReference type="Proteomes" id="UP000827092"/>
    </source>
</evidence>
<dbReference type="CDD" id="cd01650">
    <property type="entry name" value="RT_nLTR_like"/>
    <property type="match status" value="1"/>
</dbReference>
<dbReference type="AlphaFoldDB" id="A0AAV6TPU5"/>
<proteinExistence type="predicted"/>
<evidence type="ECO:0000313" key="2">
    <source>
        <dbReference type="EMBL" id="KAG8174027.1"/>
    </source>
</evidence>
<organism evidence="2 3">
    <name type="scientific">Oedothorax gibbosus</name>
    <dbReference type="NCBI Taxonomy" id="931172"/>
    <lineage>
        <taxon>Eukaryota</taxon>
        <taxon>Metazoa</taxon>
        <taxon>Ecdysozoa</taxon>
        <taxon>Arthropoda</taxon>
        <taxon>Chelicerata</taxon>
        <taxon>Arachnida</taxon>
        <taxon>Araneae</taxon>
        <taxon>Araneomorphae</taxon>
        <taxon>Entelegynae</taxon>
        <taxon>Araneoidea</taxon>
        <taxon>Linyphiidae</taxon>
        <taxon>Erigoninae</taxon>
        <taxon>Oedothorax</taxon>
    </lineage>
</organism>
<evidence type="ECO:0000259" key="1">
    <source>
        <dbReference type="PROSITE" id="PS50878"/>
    </source>
</evidence>
<dbReference type="EMBL" id="JAFNEN010001349">
    <property type="protein sequence ID" value="KAG8174027.1"/>
    <property type="molecule type" value="Genomic_DNA"/>
</dbReference>
<dbReference type="Pfam" id="PF00078">
    <property type="entry name" value="RVT_1"/>
    <property type="match status" value="1"/>
</dbReference>
<reference evidence="2 3" key="1">
    <citation type="journal article" date="2022" name="Nat. Ecol. Evol.">
        <title>A masculinizing supergene underlies an exaggerated male reproductive morph in a spider.</title>
        <authorList>
            <person name="Hendrickx F."/>
            <person name="De Corte Z."/>
            <person name="Sonet G."/>
            <person name="Van Belleghem S.M."/>
            <person name="Kostlbacher S."/>
            <person name="Vangestel C."/>
        </authorList>
    </citation>
    <scope>NUCLEOTIDE SEQUENCE [LARGE SCALE GENOMIC DNA]</scope>
    <source>
        <strain evidence="2">W744_W776</strain>
    </source>
</reference>
<dbReference type="PROSITE" id="PS50878">
    <property type="entry name" value="RT_POL"/>
    <property type="match status" value="1"/>
</dbReference>
<gene>
    <name evidence="2" type="ORF">JTE90_007558</name>
</gene>
<keyword evidence="3" id="KW-1185">Reference proteome</keyword>
<sequence length="330" mass="36933">MFAFWENLLKDSRLSQLLESVLDKGQFGFRPKDGIAEAINILDSAFEICQGKIQPLTLALIDLKKAFDSISHASIYYSLEALGIQSNFVNYIKALYSTPSTKLHFGGNISRPIIPSKGVRQGDPLSPLLFDNVLRTIPEIVGVKMLAGLTNHLAYADDLVLLTSDQPGLQNVFNIIVPVPRATGLEINISKSLTLGWVKDGKNKRIIFDHRPLVSVNNRYLESLDINNTFKYFGVKFTPKGRSPFKSDLRDKLGVLRSAPLKPQQKLFFLVRYLIPSYLHQLTFSKIYGGTLNKLDKLIRSFTHLVLHLPHDTPKVTFHSSVRDGGVGNT</sequence>
<name>A0AAV6TPU5_9ARAC</name>
<dbReference type="InterPro" id="IPR000477">
    <property type="entry name" value="RT_dom"/>
</dbReference>
<dbReference type="SUPFAM" id="SSF56672">
    <property type="entry name" value="DNA/RNA polymerases"/>
    <property type="match status" value="1"/>
</dbReference>
<dbReference type="GO" id="GO:0071897">
    <property type="term" value="P:DNA biosynthetic process"/>
    <property type="evidence" value="ECO:0007669"/>
    <property type="project" value="UniProtKB-ARBA"/>
</dbReference>